<feature type="region of interest" description="Disordered" evidence="1">
    <location>
        <begin position="26"/>
        <end position="48"/>
    </location>
</feature>
<proteinExistence type="predicted"/>
<dbReference type="EMBL" id="AZBU02000001">
    <property type="protein sequence ID" value="TMS37735.1"/>
    <property type="molecule type" value="Genomic_DNA"/>
</dbReference>
<accession>A0A4U8UXU6</accession>
<keyword evidence="3" id="KW-1185">Reference proteome</keyword>
<feature type="region of interest" description="Disordered" evidence="1">
    <location>
        <begin position="94"/>
        <end position="116"/>
    </location>
</feature>
<organism evidence="2 3">
    <name type="scientific">Steinernema carpocapsae</name>
    <name type="common">Entomopathogenic nematode</name>
    <dbReference type="NCBI Taxonomy" id="34508"/>
    <lineage>
        <taxon>Eukaryota</taxon>
        <taxon>Metazoa</taxon>
        <taxon>Ecdysozoa</taxon>
        <taxon>Nematoda</taxon>
        <taxon>Chromadorea</taxon>
        <taxon>Rhabditida</taxon>
        <taxon>Tylenchina</taxon>
        <taxon>Panagrolaimomorpha</taxon>
        <taxon>Strongyloidoidea</taxon>
        <taxon>Steinernematidae</taxon>
        <taxon>Steinernema</taxon>
    </lineage>
</organism>
<dbReference type="AlphaFoldDB" id="A0A4U8UXU6"/>
<comment type="caution">
    <text evidence="2">The sequence shown here is derived from an EMBL/GenBank/DDBJ whole genome shotgun (WGS) entry which is preliminary data.</text>
</comment>
<dbReference type="Proteomes" id="UP000298663">
    <property type="component" value="Chromosome X"/>
</dbReference>
<gene>
    <name evidence="2" type="ORF">L596_004609</name>
</gene>
<sequence>MRLDVALPQGNLSAMTTPVVEMRKQATEETSFCKQSTTRETRPIYSTPRSPFSAVAFSRKQIGTLSSVTVTATSMLRSSQPTAFSALLSLAADRRSRGSSFDRSPLESLAKTEGCP</sequence>
<reference evidence="2 3" key="1">
    <citation type="journal article" date="2015" name="Genome Biol.">
        <title>Comparative genomics of Steinernema reveals deeply conserved gene regulatory networks.</title>
        <authorList>
            <person name="Dillman A.R."/>
            <person name="Macchietto M."/>
            <person name="Porter C.F."/>
            <person name="Rogers A."/>
            <person name="Williams B."/>
            <person name="Antoshechkin I."/>
            <person name="Lee M.M."/>
            <person name="Goodwin Z."/>
            <person name="Lu X."/>
            <person name="Lewis E.E."/>
            <person name="Goodrich-Blair H."/>
            <person name="Stock S.P."/>
            <person name="Adams B.J."/>
            <person name="Sternberg P.W."/>
            <person name="Mortazavi A."/>
        </authorList>
    </citation>
    <scope>NUCLEOTIDE SEQUENCE [LARGE SCALE GENOMIC DNA]</scope>
    <source>
        <strain evidence="2 3">ALL</strain>
    </source>
</reference>
<reference evidence="2 3" key="2">
    <citation type="journal article" date="2019" name="G3 (Bethesda)">
        <title>Hybrid Assembly of the Genome of the Entomopathogenic Nematode Steinernema carpocapsae Identifies the X-Chromosome.</title>
        <authorList>
            <person name="Serra L."/>
            <person name="Macchietto M."/>
            <person name="Macias-Munoz A."/>
            <person name="McGill C.J."/>
            <person name="Rodriguez I.M."/>
            <person name="Rodriguez B."/>
            <person name="Murad R."/>
            <person name="Mortazavi A."/>
        </authorList>
    </citation>
    <scope>NUCLEOTIDE SEQUENCE [LARGE SCALE GENOMIC DNA]</scope>
    <source>
        <strain evidence="2 3">ALL</strain>
    </source>
</reference>
<protein>
    <submittedName>
        <fullName evidence="2">Uncharacterized protein</fullName>
    </submittedName>
</protein>
<name>A0A4U8UXU6_STECR</name>
<evidence type="ECO:0000256" key="1">
    <source>
        <dbReference type="SAM" id="MobiDB-lite"/>
    </source>
</evidence>
<evidence type="ECO:0000313" key="3">
    <source>
        <dbReference type="Proteomes" id="UP000298663"/>
    </source>
</evidence>
<evidence type="ECO:0000313" key="2">
    <source>
        <dbReference type="EMBL" id="TMS37735.1"/>
    </source>
</evidence>
<dbReference type="EMBL" id="CM016762">
    <property type="protein sequence ID" value="TMS37735.1"/>
    <property type="molecule type" value="Genomic_DNA"/>
</dbReference>